<comment type="subcellular location">
    <subcellularLocation>
        <location evidence="1">Periplasm</location>
    </subcellularLocation>
</comment>
<evidence type="ECO:0000256" key="6">
    <source>
        <dbReference type="SAM" id="SignalP"/>
    </source>
</evidence>
<dbReference type="Gene3D" id="3.40.190.10">
    <property type="entry name" value="Periplasmic binding protein-like II"/>
    <property type="match status" value="2"/>
</dbReference>
<keyword evidence="5" id="KW-0574">Periplasm</keyword>
<gene>
    <name evidence="7" type="ORF">RDV89_17340</name>
</gene>
<evidence type="ECO:0000256" key="5">
    <source>
        <dbReference type="ARBA" id="ARBA00022764"/>
    </source>
</evidence>
<protein>
    <submittedName>
        <fullName evidence="7">Extracellular solute-binding protein</fullName>
    </submittedName>
</protein>
<proteinExistence type="inferred from homology"/>
<feature type="signal peptide" evidence="6">
    <location>
        <begin position="1"/>
        <end position="30"/>
    </location>
</feature>
<sequence length="342" mass="36280">MFQRPLRPRALAAGAVVSSLALTLSACASAGGSGNSEDRFDIVGFAVPEAANDAIITEFVKTDGAEGLTEADFSGSYGASGDQSRAVVNGTDADYVHFSLEGDVTRLVDEGLVADDWNEGPNAGIVSSSVAVLVVEEGNPLGITGWEDLTRDDVELVTADPDSSGAARWNILAAYGSAIAGGASETEAEDYLVDVFDNVTTWATSGREATEAFENGLGNVLISYENEAILTRQQGRTYDYVVPDSTLLIENPGAILEDAHPAAEAWLDFVLSDAGQTEFVRKGFRPVGDVEVDVEVEGANDPSNPFPEPTTLLTIADDFGGWDAVNEKWWAEGALYQQLRER</sequence>
<evidence type="ECO:0000256" key="3">
    <source>
        <dbReference type="ARBA" id="ARBA00022448"/>
    </source>
</evidence>
<evidence type="ECO:0000313" key="7">
    <source>
        <dbReference type="EMBL" id="MDT9594856.1"/>
    </source>
</evidence>
<name>A0ABU3Q089_9ACTN</name>
<keyword evidence="8" id="KW-1185">Reference proteome</keyword>
<evidence type="ECO:0000256" key="1">
    <source>
        <dbReference type="ARBA" id="ARBA00004418"/>
    </source>
</evidence>
<dbReference type="PROSITE" id="PS51257">
    <property type="entry name" value="PROKAR_LIPOPROTEIN"/>
    <property type="match status" value="1"/>
</dbReference>
<comment type="similarity">
    <text evidence="2">Belongs to the prokaryotic sulfate-binding protein family.</text>
</comment>
<keyword evidence="4 6" id="KW-0732">Signal</keyword>
<dbReference type="Pfam" id="PF13531">
    <property type="entry name" value="SBP_bac_11"/>
    <property type="match status" value="1"/>
</dbReference>
<evidence type="ECO:0000256" key="4">
    <source>
        <dbReference type="ARBA" id="ARBA00022729"/>
    </source>
</evidence>
<dbReference type="PANTHER" id="PTHR30368:SF2">
    <property type="entry name" value="SULFATE-BINDING PROTEIN"/>
    <property type="match status" value="1"/>
</dbReference>
<dbReference type="RefSeq" id="WP_315735037.1">
    <property type="nucleotide sequence ID" value="NZ_JAVYII010000008.1"/>
</dbReference>
<comment type="caution">
    <text evidence="7">The sequence shown here is derived from an EMBL/GenBank/DDBJ whole genome shotgun (WGS) entry which is preliminary data.</text>
</comment>
<dbReference type="EMBL" id="JAVYII010000008">
    <property type="protein sequence ID" value="MDT9594856.1"/>
    <property type="molecule type" value="Genomic_DNA"/>
</dbReference>
<evidence type="ECO:0000313" key="8">
    <source>
        <dbReference type="Proteomes" id="UP001268542"/>
    </source>
</evidence>
<dbReference type="SUPFAM" id="SSF53850">
    <property type="entry name" value="Periplasmic binding protein-like II"/>
    <property type="match status" value="1"/>
</dbReference>
<keyword evidence="3" id="KW-0813">Transport</keyword>
<reference evidence="7 8" key="1">
    <citation type="submission" date="2023-08" db="EMBL/GenBank/DDBJ databases">
        <title>Nocardioides seae sp. nov., a bacterium isolated from a soil.</title>
        <authorList>
            <person name="Wang X."/>
        </authorList>
    </citation>
    <scope>NUCLEOTIDE SEQUENCE [LARGE SCALE GENOMIC DNA]</scope>
    <source>
        <strain evidence="7 8">YZH12</strain>
    </source>
</reference>
<evidence type="ECO:0000256" key="2">
    <source>
        <dbReference type="ARBA" id="ARBA00006099"/>
    </source>
</evidence>
<dbReference type="Proteomes" id="UP001268542">
    <property type="component" value="Unassembled WGS sequence"/>
</dbReference>
<dbReference type="PANTHER" id="PTHR30368">
    <property type="entry name" value="SULFATE-BINDING PROTEIN"/>
    <property type="match status" value="1"/>
</dbReference>
<feature type="chain" id="PRO_5046749227" evidence="6">
    <location>
        <begin position="31"/>
        <end position="342"/>
    </location>
</feature>
<organism evidence="7 8">
    <name type="scientific">Nocardioides imazamoxiresistens</name>
    <dbReference type="NCBI Taxonomy" id="3231893"/>
    <lineage>
        <taxon>Bacteria</taxon>
        <taxon>Bacillati</taxon>
        <taxon>Actinomycetota</taxon>
        <taxon>Actinomycetes</taxon>
        <taxon>Propionibacteriales</taxon>
        <taxon>Nocardioidaceae</taxon>
        <taxon>Nocardioides</taxon>
    </lineage>
</organism>
<dbReference type="InterPro" id="IPR005669">
    <property type="entry name" value="Thiosulph/SO4-bd"/>
</dbReference>
<accession>A0ABU3Q089</accession>